<keyword evidence="3" id="KW-1185">Reference proteome</keyword>
<evidence type="ECO:0000313" key="2">
    <source>
        <dbReference type="EMBL" id="QQO07693.1"/>
    </source>
</evidence>
<dbReference type="AlphaFoldDB" id="A0A7T7XK72"/>
<protein>
    <submittedName>
        <fullName evidence="2">Uncharacterized protein</fullName>
    </submittedName>
</protein>
<name>A0A7T7XK72_9SPIR</name>
<dbReference type="SUPFAM" id="SSF101898">
    <property type="entry name" value="NHL repeat"/>
    <property type="match status" value="1"/>
</dbReference>
<sequence>MKKLSMITLLLVVLGAGLCAQGRVTERTPVITDLRNPVGMVYDTGGFLYIAEWGAGRVCKYDGQGNRTVVTRAIRNPSGLAFDDAGVLYIASYYEGLIYTLEPGEGKTPAVFASGFNVPAGLLWHNGILYAANREAGEIVKVFSDGSTEVLARGLRQPVGIVRFADNSLVVSTLSGGVNRVSADGRVTLISDALGSPAPGMIADGNDAVLVADYGGTTVRRVFLDGRAEIVAEGFITPVGLVRIPETSGSPSAGKVMVADWGQRAVFIVEP</sequence>
<feature type="signal peptide" evidence="1">
    <location>
        <begin position="1"/>
        <end position="22"/>
    </location>
</feature>
<organism evidence="2 3">
    <name type="scientific">Breznakiella homolactica</name>
    <dbReference type="NCBI Taxonomy" id="2798577"/>
    <lineage>
        <taxon>Bacteria</taxon>
        <taxon>Pseudomonadati</taxon>
        <taxon>Spirochaetota</taxon>
        <taxon>Spirochaetia</taxon>
        <taxon>Spirochaetales</taxon>
        <taxon>Breznakiellaceae</taxon>
        <taxon>Breznakiella</taxon>
    </lineage>
</organism>
<evidence type="ECO:0000256" key="1">
    <source>
        <dbReference type="SAM" id="SignalP"/>
    </source>
</evidence>
<dbReference type="InterPro" id="IPR011042">
    <property type="entry name" value="6-blade_b-propeller_TolB-like"/>
</dbReference>
<keyword evidence="1" id="KW-0732">Signal</keyword>
<dbReference type="KEGG" id="bhc:JFL75_12140"/>
<proteinExistence type="predicted"/>
<dbReference type="Proteomes" id="UP000595917">
    <property type="component" value="Chromosome"/>
</dbReference>
<gene>
    <name evidence="2" type="ORF">JFL75_12140</name>
</gene>
<dbReference type="RefSeq" id="WP_215624999.1">
    <property type="nucleotide sequence ID" value="NZ_CP067089.2"/>
</dbReference>
<dbReference type="EMBL" id="CP067089">
    <property type="protein sequence ID" value="QQO07693.1"/>
    <property type="molecule type" value="Genomic_DNA"/>
</dbReference>
<feature type="chain" id="PRO_5030583009" evidence="1">
    <location>
        <begin position="23"/>
        <end position="271"/>
    </location>
</feature>
<dbReference type="Gene3D" id="2.120.10.30">
    <property type="entry name" value="TolB, C-terminal domain"/>
    <property type="match status" value="1"/>
</dbReference>
<reference evidence="2" key="1">
    <citation type="submission" date="2021-01" db="EMBL/GenBank/DDBJ databases">
        <title>Description of Breznakiella homolactica.</title>
        <authorList>
            <person name="Song Y."/>
            <person name="Brune A."/>
        </authorList>
    </citation>
    <scope>NUCLEOTIDE SEQUENCE</scope>
    <source>
        <strain evidence="2">RmG30</strain>
    </source>
</reference>
<accession>A0A7T7XK72</accession>
<evidence type="ECO:0000313" key="3">
    <source>
        <dbReference type="Proteomes" id="UP000595917"/>
    </source>
</evidence>